<dbReference type="EMBL" id="CP002006">
    <property type="protein sequence ID" value="ADE82834.1"/>
    <property type="molecule type" value="Genomic_DNA"/>
</dbReference>
<dbReference type="KEGG" id="pru:PRU_0217"/>
<dbReference type="Proteomes" id="UP000000927">
    <property type="component" value="Chromosome"/>
</dbReference>
<keyword evidence="2" id="KW-1185">Reference proteome</keyword>
<gene>
    <name evidence="1" type="ordered locus">PRU_0217</name>
</gene>
<dbReference type="AlphaFoldDB" id="D5EW54"/>
<reference evidence="1 2" key="1">
    <citation type="journal article" date="2010" name="Microb. Ecol.">
        <title>Comparative genome analysis of Prevotella ruminicola and Prevotella bryantii: insights into their environmental niche.</title>
        <authorList>
            <consortium name="North American Consortium for Rumen Bacteria"/>
            <person name="Purushe J."/>
            <person name="Fouts D.E."/>
            <person name="Morrison M."/>
            <person name="White B.A."/>
            <person name="Mackie R.I."/>
            <person name="Coutinho P.M."/>
            <person name="Henrissat B."/>
            <person name="Nelson K.E."/>
        </authorList>
    </citation>
    <scope>NUCLEOTIDE SEQUENCE [LARGE SCALE GENOMIC DNA]</scope>
    <source>
        <strain evidence="2">ATCC 19189 / JCM 8958 / 23</strain>
    </source>
</reference>
<dbReference type="HOGENOM" id="CLU_1946852_0_0_10"/>
<name>D5EW54_XYLR2</name>
<evidence type="ECO:0000313" key="1">
    <source>
        <dbReference type="EMBL" id="ADE82834.1"/>
    </source>
</evidence>
<organism evidence="1 2">
    <name type="scientific">Xylanibacter ruminicola (strain ATCC 19189 / DSM 19721 / CIP 105475 / JCM 8958 / 23)</name>
    <name type="common">Prevotella ruminicola</name>
    <dbReference type="NCBI Taxonomy" id="264731"/>
    <lineage>
        <taxon>Bacteria</taxon>
        <taxon>Pseudomonadati</taxon>
        <taxon>Bacteroidota</taxon>
        <taxon>Bacteroidia</taxon>
        <taxon>Bacteroidales</taxon>
        <taxon>Prevotellaceae</taxon>
        <taxon>Xylanibacter</taxon>
    </lineage>
</organism>
<sequence length="129" mass="14653">MHSVCTVLASSKGKNDANLKLKVMVRQSIFEKRKGGQFIFEDEDLMRVQCLEHDAESVMCQLENKLSQPLLFMLNQQLLGFSSQMQQELAMDMVDYVCDDVIRMTGCPSADYVLETCYAWIEEEQGGVA</sequence>
<evidence type="ECO:0000313" key="2">
    <source>
        <dbReference type="Proteomes" id="UP000000927"/>
    </source>
</evidence>
<proteinExistence type="predicted"/>
<protein>
    <submittedName>
        <fullName evidence="1">Uncharacterized protein</fullName>
    </submittedName>
</protein>
<dbReference type="STRING" id="264731.PRU_0217"/>
<accession>D5EW54</accession>